<comment type="caution">
    <text evidence="9">The sequence shown here is derived from an EMBL/GenBank/DDBJ whole genome shotgun (WGS) entry which is preliminary data.</text>
</comment>
<comment type="subcellular location">
    <subcellularLocation>
        <location evidence="1 7">Cytoplasm</location>
    </subcellularLocation>
</comment>
<evidence type="ECO:0000313" key="10">
    <source>
        <dbReference type="Proteomes" id="UP000283255"/>
    </source>
</evidence>
<dbReference type="GO" id="GO:0006508">
    <property type="term" value="P:proteolysis"/>
    <property type="evidence" value="ECO:0007669"/>
    <property type="project" value="UniProtKB-KW"/>
</dbReference>
<comment type="similarity">
    <text evidence="2 7">Belongs to the SprT family.</text>
</comment>
<keyword evidence="10" id="KW-1185">Reference proteome</keyword>
<keyword evidence="9" id="KW-0482">Metalloprotease</keyword>
<evidence type="ECO:0000256" key="2">
    <source>
        <dbReference type="ARBA" id="ARBA00006591"/>
    </source>
</evidence>
<gene>
    <name evidence="7" type="primary">sprT</name>
    <name evidence="9" type="ORF">D1Z90_17595</name>
</gene>
<feature type="domain" description="SprT-like" evidence="8">
    <location>
        <begin position="12"/>
        <end position="160"/>
    </location>
</feature>
<feature type="binding site" evidence="7">
    <location>
        <position position="78"/>
    </location>
    <ligand>
        <name>Zn(2+)</name>
        <dbReference type="ChEBI" id="CHEBI:29105"/>
    </ligand>
</feature>
<keyword evidence="4 7" id="KW-0963">Cytoplasm</keyword>
<name>A0A418YAL1_9GAMM</name>
<dbReference type="GO" id="GO:0008270">
    <property type="term" value="F:zinc ion binding"/>
    <property type="evidence" value="ECO:0007669"/>
    <property type="project" value="UniProtKB-UniRule"/>
</dbReference>
<evidence type="ECO:0000313" key="9">
    <source>
        <dbReference type="EMBL" id="RJG40012.1"/>
    </source>
</evidence>
<dbReference type="PANTHER" id="PTHR38773:SF1">
    <property type="entry name" value="PROTEIN SPRT"/>
    <property type="match status" value="1"/>
</dbReference>
<feature type="active site" evidence="7">
    <location>
        <position position="75"/>
    </location>
</feature>
<dbReference type="GO" id="GO:0006950">
    <property type="term" value="P:response to stress"/>
    <property type="evidence" value="ECO:0007669"/>
    <property type="project" value="UniProtKB-ARBA"/>
</dbReference>
<dbReference type="HAMAP" id="MF_00746">
    <property type="entry name" value="SprT"/>
    <property type="match status" value="1"/>
</dbReference>
<keyword evidence="5 7" id="KW-0479">Metal-binding</keyword>
<dbReference type="InterPro" id="IPR006640">
    <property type="entry name" value="SprT-like_domain"/>
</dbReference>
<dbReference type="Pfam" id="PF10263">
    <property type="entry name" value="SprT-like"/>
    <property type="match status" value="1"/>
</dbReference>
<dbReference type="Pfam" id="PF17283">
    <property type="entry name" value="Zn_ribbon_SprT"/>
    <property type="match status" value="1"/>
</dbReference>
<proteinExistence type="inferred from homology"/>
<dbReference type="InterPro" id="IPR023483">
    <property type="entry name" value="Uncharacterised_SprT"/>
</dbReference>
<protein>
    <recommendedName>
        <fullName evidence="3 7">Protein SprT</fullName>
    </recommendedName>
</protein>
<keyword evidence="9" id="KW-0645">Protease</keyword>
<dbReference type="SMART" id="SM00731">
    <property type="entry name" value="SprT"/>
    <property type="match status" value="1"/>
</dbReference>
<keyword evidence="9" id="KW-0378">Hydrolase</keyword>
<dbReference type="NCBIfam" id="NF003421">
    <property type="entry name" value="PRK04860.1"/>
    <property type="match status" value="1"/>
</dbReference>
<dbReference type="GO" id="GO:0008237">
    <property type="term" value="F:metallopeptidase activity"/>
    <property type="evidence" value="ECO:0007669"/>
    <property type="project" value="UniProtKB-KW"/>
</dbReference>
<evidence type="ECO:0000256" key="3">
    <source>
        <dbReference type="ARBA" id="ARBA00020082"/>
    </source>
</evidence>
<evidence type="ECO:0000256" key="5">
    <source>
        <dbReference type="ARBA" id="ARBA00022723"/>
    </source>
</evidence>
<reference evidence="9 10" key="2">
    <citation type="submission" date="2019-01" db="EMBL/GenBank/DDBJ databases">
        <title>Motilimonas pumilus sp. nov., isolated from the gut of sea cucumber (Apostichopus japonicus).</title>
        <authorList>
            <person name="Wang F.-Q."/>
            <person name="Ren L.-H."/>
            <person name="Lin Y.-W."/>
            <person name="Sun G.-H."/>
            <person name="Du Z.-J."/>
            <person name="Zhao J.-X."/>
            <person name="Liu X.-J."/>
            <person name="Liu L.-J."/>
        </authorList>
    </citation>
    <scope>NUCLEOTIDE SEQUENCE [LARGE SCALE GENOMIC DNA]</scope>
    <source>
        <strain evidence="9 10">PLHSC7-2</strain>
    </source>
</reference>
<evidence type="ECO:0000259" key="8">
    <source>
        <dbReference type="SMART" id="SM00731"/>
    </source>
</evidence>
<dbReference type="InterPro" id="IPR035240">
    <property type="entry name" value="SprT_Zn_ribbon"/>
</dbReference>
<dbReference type="GO" id="GO:0005737">
    <property type="term" value="C:cytoplasm"/>
    <property type="evidence" value="ECO:0007669"/>
    <property type="project" value="UniProtKB-SubCell"/>
</dbReference>
<dbReference type="RefSeq" id="WP_119912110.1">
    <property type="nucleotide sequence ID" value="NZ_QZCH01000031.1"/>
</dbReference>
<evidence type="ECO:0000256" key="1">
    <source>
        <dbReference type="ARBA" id="ARBA00004496"/>
    </source>
</evidence>
<evidence type="ECO:0000256" key="6">
    <source>
        <dbReference type="ARBA" id="ARBA00022833"/>
    </source>
</evidence>
<accession>A0A418YAL1</accession>
<comment type="cofactor">
    <cofactor evidence="7">
        <name>Zn(2+)</name>
        <dbReference type="ChEBI" id="CHEBI:29105"/>
    </cofactor>
    <text evidence="7">Binds 1 zinc ion.</text>
</comment>
<feature type="binding site" evidence="7">
    <location>
        <position position="74"/>
    </location>
    <ligand>
        <name>Zn(2+)</name>
        <dbReference type="ChEBI" id="CHEBI:29105"/>
    </ligand>
</feature>
<sequence>MLLYQQKQALVQQVKTCYEKAECFFDRPFPFPTVLFNQRGKAAGTAHLHKNLLKFNGVLYQENQTAFLTDVVPHEVCHLLAYHLYGQVPPHGPQWQHLMRSVMEVNPSRTHDFDTRSVQGQLFTYQCQCQQHQLTIRRHNKAKRGQRYICRRCRSALTFIPSH</sequence>
<evidence type="ECO:0000256" key="4">
    <source>
        <dbReference type="ARBA" id="ARBA00022490"/>
    </source>
</evidence>
<reference evidence="9 10" key="1">
    <citation type="submission" date="2018-09" db="EMBL/GenBank/DDBJ databases">
        <authorList>
            <person name="Wang F."/>
        </authorList>
    </citation>
    <scope>NUCLEOTIDE SEQUENCE [LARGE SCALE GENOMIC DNA]</scope>
    <source>
        <strain evidence="9 10">PLHSC7-2</strain>
    </source>
</reference>
<dbReference type="OrthoDB" id="267364at2"/>
<keyword evidence="6 7" id="KW-0862">Zinc</keyword>
<dbReference type="PANTHER" id="PTHR38773">
    <property type="entry name" value="PROTEIN SPRT"/>
    <property type="match status" value="1"/>
</dbReference>
<dbReference type="Proteomes" id="UP000283255">
    <property type="component" value="Unassembled WGS sequence"/>
</dbReference>
<dbReference type="AlphaFoldDB" id="A0A418YAL1"/>
<evidence type="ECO:0000256" key="7">
    <source>
        <dbReference type="HAMAP-Rule" id="MF_00746"/>
    </source>
</evidence>
<organism evidence="9 10">
    <name type="scientific">Motilimonas pumila</name>
    <dbReference type="NCBI Taxonomy" id="2303987"/>
    <lineage>
        <taxon>Bacteria</taxon>
        <taxon>Pseudomonadati</taxon>
        <taxon>Pseudomonadota</taxon>
        <taxon>Gammaproteobacteria</taxon>
        <taxon>Alteromonadales</taxon>
        <taxon>Alteromonadales genera incertae sedis</taxon>
        <taxon>Motilimonas</taxon>
    </lineage>
</organism>
<dbReference type="EMBL" id="QZCH01000031">
    <property type="protein sequence ID" value="RJG40012.1"/>
    <property type="molecule type" value="Genomic_DNA"/>
</dbReference>